<dbReference type="InterPro" id="IPR036108">
    <property type="entry name" value="4pyrrol_syn_uPrphyn_synt_sf"/>
</dbReference>
<reference evidence="1 2" key="1">
    <citation type="journal article" date="2023" name="Mol. Biol. Evol.">
        <title>Genomics of Secondarily Temperate Adaptation in the Only Non-Antarctic Icefish.</title>
        <authorList>
            <person name="Rivera-Colon A.G."/>
            <person name="Rayamajhi N."/>
            <person name="Minhas B.F."/>
            <person name="Madrigal G."/>
            <person name="Bilyk K.T."/>
            <person name="Yoon V."/>
            <person name="Hune M."/>
            <person name="Gregory S."/>
            <person name="Cheng C.H.C."/>
            <person name="Catchen J.M."/>
        </authorList>
    </citation>
    <scope>NUCLEOTIDE SEQUENCE [LARGE SCALE GENOMIC DNA]</scope>
    <source>
        <tissue evidence="1">White muscle</tissue>
    </source>
</reference>
<evidence type="ECO:0000313" key="1">
    <source>
        <dbReference type="EMBL" id="KAK5906118.1"/>
    </source>
</evidence>
<accession>A0AAN8CRX5</accession>
<proteinExistence type="predicted"/>
<evidence type="ECO:0000313" key="2">
    <source>
        <dbReference type="Proteomes" id="UP001331515"/>
    </source>
</evidence>
<comment type="caution">
    <text evidence="1">The sequence shown here is derived from an EMBL/GenBank/DDBJ whole genome shotgun (WGS) entry which is preliminary data.</text>
</comment>
<dbReference type="Proteomes" id="UP001331515">
    <property type="component" value="Unassembled WGS sequence"/>
</dbReference>
<dbReference type="Gene3D" id="3.40.50.10090">
    <property type="match status" value="1"/>
</dbReference>
<dbReference type="GO" id="GO:0004852">
    <property type="term" value="F:uroporphyrinogen-III synthase activity"/>
    <property type="evidence" value="ECO:0007669"/>
    <property type="project" value="InterPro"/>
</dbReference>
<organism evidence="1 2">
    <name type="scientific">Champsocephalus gunnari</name>
    <name type="common">Mackerel icefish</name>
    <dbReference type="NCBI Taxonomy" id="52237"/>
    <lineage>
        <taxon>Eukaryota</taxon>
        <taxon>Metazoa</taxon>
        <taxon>Chordata</taxon>
        <taxon>Craniata</taxon>
        <taxon>Vertebrata</taxon>
        <taxon>Euteleostomi</taxon>
        <taxon>Actinopterygii</taxon>
        <taxon>Neopterygii</taxon>
        <taxon>Teleostei</taxon>
        <taxon>Neoteleostei</taxon>
        <taxon>Acanthomorphata</taxon>
        <taxon>Eupercaria</taxon>
        <taxon>Perciformes</taxon>
        <taxon>Notothenioidei</taxon>
        <taxon>Channichthyidae</taxon>
        <taxon>Champsocephalus</taxon>
    </lineage>
</organism>
<sequence length="77" mass="8963">MLFLPFLKVPDCRNAQLWGQLKRFWVFVKMQVLLLKEPRDEESGPDPYIQELASHGHKATLIPVLSFKFCLIKHLVG</sequence>
<name>A0AAN8CRX5_CHAGU</name>
<dbReference type="GO" id="GO:0033014">
    <property type="term" value="P:tetrapyrrole biosynthetic process"/>
    <property type="evidence" value="ECO:0007669"/>
    <property type="project" value="InterPro"/>
</dbReference>
<gene>
    <name evidence="1" type="ORF">CgunFtcFv8_002009</name>
</gene>
<keyword evidence="2" id="KW-1185">Reference proteome</keyword>
<dbReference type="EMBL" id="JAURVH010001530">
    <property type="protein sequence ID" value="KAK5906118.1"/>
    <property type="molecule type" value="Genomic_DNA"/>
</dbReference>
<protein>
    <submittedName>
        <fullName evidence="1">Uncharacterized protein</fullName>
    </submittedName>
</protein>
<dbReference type="AlphaFoldDB" id="A0AAN8CRX5"/>